<evidence type="ECO:0000313" key="5">
    <source>
        <dbReference type="EMBL" id="MBW4708665.1"/>
    </source>
</evidence>
<comment type="caution">
    <text evidence="5">The sequence shown here is derived from an EMBL/GenBank/DDBJ whole genome shotgun (WGS) entry which is preliminary data.</text>
</comment>
<accession>A0A9X1FVC0</accession>
<evidence type="ECO:0000256" key="3">
    <source>
        <dbReference type="ARBA" id="ARBA00023163"/>
    </source>
</evidence>
<keyword evidence="1" id="KW-0805">Transcription regulation</keyword>
<reference evidence="5" key="1">
    <citation type="submission" date="2021-07" db="EMBL/GenBank/DDBJ databases">
        <title>Roseobacter insulae sp. nov., isolated from a tidal flat.</title>
        <authorList>
            <person name="Park S."/>
            <person name="Yoon J.-H."/>
        </authorList>
    </citation>
    <scope>NUCLEOTIDE SEQUENCE</scope>
    <source>
        <strain evidence="5">YSTF-M11</strain>
    </source>
</reference>
<name>A0A9X1FVC0_9RHOB</name>
<keyword evidence="2" id="KW-0238">DNA-binding</keyword>
<dbReference type="CDD" id="cd06529">
    <property type="entry name" value="S24_LexA-like"/>
    <property type="match status" value="1"/>
</dbReference>
<dbReference type="RefSeq" id="WP_219502974.1">
    <property type="nucleotide sequence ID" value="NZ_JAHXDN010000003.1"/>
</dbReference>
<dbReference type="PANTHER" id="PTHR40661:SF3">
    <property type="entry name" value="FELS-1 PROPHAGE TRANSCRIPTIONAL REGULATOR"/>
    <property type="match status" value="1"/>
</dbReference>
<evidence type="ECO:0000256" key="1">
    <source>
        <dbReference type="ARBA" id="ARBA00023015"/>
    </source>
</evidence>
<evidence type="ECO:0000259" key="4">
    <source>
        <dbReference type="Pfam" id="PF00717"/>
    </source>
</evidence>
<gene>
    <name evidence="5" type="ORF">KX928_12805</name>
</gene>
<dbReference type="EMBL" id="JAHXDN010000003">
    <property type="protein sequence ID" value="MBW4708665.1"/>
    <property type="molecule type" value="Genomic_DNA"/>
</dbReference>
<feature type="domain" description="Peptidase S24/S26A/S26B/S26C" evidence="4">
    <location>
        <begin position="266"/>
        <end position="364"/>
    </location>
</feature>
<protein>
    <recommendedName>
        <fullName evidence="4">Peptidase S24/S26A/S26B/S26C domain-containing protein</fullName>
    </recommendedName>
</protein>
<dbReference type="Proteomes" id="UP001138661">
    <property type="component" value="Unassembled WGS sequence"/>
</dbReference>
<proteinExistence type="predicted"/>
<dbReference type="PANTHER" id="PTHR40661">
    <property type="match status" value="1"/>
</dbReference>
<evidence type="ECO:0000256" key="2">
    <source>
        <dbReference type="ARBA" id="ARBA00023125"/>
    </source>
</evidence>
<dbReference type="Pfam" id="PF00717">
    <property type="entry name" value="Peptidase_S24"/>
    <property type="match status" value="2"/>
</dbReference>
<dbReference type="AlphaFoldDB" id="A0A9X1FVC0"/>
<evidence type="ECO:0000313" key="6">
    <source>
        <dbReference type="Proteomes" id="UP001138661"/>
    </source>
</evidence>
<organism evidence="5 6">
    <name type="scientific">Roseobacter insulae</name>
    <dbReference type="NCBI Taxonomy" id="2859783"/>
    <lineage>
        <taxon>Bacteria</taxon>
        <taxon>Pseudomonadati</taxon>
        <taxon>Pseudomonadota</taxon>
        <taxon>Alphaproteobacteria</taxon>
        <taxon>Rhodobacterales</taxon>
        <taxon>Roseobacteraceae</taxon>
        <taxon>Roseobacter</taxon>
    </lineage>
</organism>
<dbReference type="InterPro" id="IPR015927">
    <property type="entry name" value="Peptidase_S24_S26A/B/C"/>
</dbReference>
<dbReference type="GO" id="GO:0003677">
    <property type="term" value="F:DNA binding"/>
    <property type="evidence" value="ECO:0007669"/>
    <property type="project" value="UniProtKB-KW"/>
</dbReference>
<keyword evidence="6" id="KW-1185">Reference proteome</keyword>
<feature type="domain" description="Peptidase S24/S26A/S26B/S26C" evidence="4">
    <location>
        <begin position="101"/>
        <end position="179"/>
    </location>
</feature>
<keyword evidence="3" id="KW-0804">Transcription</keyword>
<dbReference type="InterPro" id="IPR039418">
    <property type="entry name" value="LexA-like"/>
</dbReference>
<sequence>MLTTHKSKAISRSLADAVNAALEKKGVSARKASLDVVGHDGLIRDIRAGRIPSYDRVKALFEYLEIDPSGDARDTFISHKWADQLLPHLGMAKCSIDGWADDYRDRDPLPRPAWIEDDKAFWIMATGQSMEREGIISGDYCLVSPARQPHLGDRVFIKDVVGKVAIKRLLDMDGRTAKLRGWQPIRDERQKEFLEERPLKMVKELFPVVAVYRGRPGNEKREPLFIPDPRAPELPRHDGIVLVEVMMESLVAGRQAGIPGTLGFHEKWLRSIGLLPENAALVAVKDQEMEPTFSTRSIGLINKALTRIEANSIYAIRRNKEVLLRRLEALPDGTLIIRGDSPAAKSSVLPSGRAGDVEVIGRVVWSGHHL</sequence>